<evidence type="ECO:0000313" key="1">
    <source>
        <dbReference type="EMBL" id="QDO89570.1"/>
    </source>
</evidence>
<sequence length="118" mass="12542">MAQSLNSDQDYLAAIAARLLQDKHPYQRATVALFALFTAATGQAVSDHVEPTAALLTACGLGTGPSGVESWHVIENVRPVWMALRATTERTSRGQDAVAHPGDHRAVALARAALWPEG</sequence>
<gene>
    <name evidence="1" type="ORF">FNH13_15545</name>
</gene>
<keyword evidence="2" id="KW-1185">Reference proteome</keyword>
<dbReference type="Proteomes" id="UP000315395">
    <property type="component" value="Chromosome"/>
</dbReference>
<dbReference type="OrthoDB" id="9816539at2"/>
<name>A0A516GDZ6_9MICO</name>
<protein>
    <submittedName>
        <fullName evidence="1">Uncharacterized protein</fullName>
    </submittedName>
</protein>
<dbReference type="EMBL" id="CP041616">
    <property type="protein sequence ID" value="QDO89570.1"/>
    <property type="molecule type" value="Genomic_DNA"/>
</dbReference>
<evidence type="ECO:0000313" key="2">
    <source>
        <dbReference type="Proteomes" id="UP000315395"/>
    </source>
</evidence>
<dbReference type="AlphaFoldDB" id="A0A516GDZ6"/>
<dbReference type="RefSeq" id="WP_143784273.1">
    <property type="nucleotide sequence ID" value="NZ_CP041616.1"/>
</dbReference>
<accession>A0A516GDZ6</accession>
<reference evidence="1 2" key="1">
    <citation type="submission" date="2019-07" db="EMBL/GenBank/DDBJ databases">
        <title>complete genome sequencing of Ornithinimicrobium sp. H23M54.</title>
        <authorList>
            <person name="Bae J.-W."/>
            <person name="Lee S.-Y."/>
        </authorList>
    </citation>
    <scope>NUCLEOTIDE SEQUENCE [LARGE SCALE GENOMIC DNA]</scope>
    <source>
        <strain evidence="1 2">H23M54</strain>
    </source>
</reference>
<dbReference type="KEGG" id="orz:FNH13_15545"/>
<proteinExistence type="predicted"/>
<organism evidence="1 2">
    <name type="scientific">Ornithinimicrobium ciconiae</name>
    <dbReference type="NCBI Taxonomy" id="2594265"/>
    <lineage>
        <taxon>Bacteria</taxon>
        <taxon>Bacillati</taxon>
        <taxon>Actinomycetota</taxon>
        <taxon>Actinomycetes</taxon>
        <taxon>Micrococcales</taxon>
        <taxon>Ornithinimicrobiaceae</taxon>
        <taxon>Ornithinimicrobium</taxon>
    </lineage>
</organism>